<keyword evidence="3" id="KW-1185">Reference proteome</keyword>
<sequence length="86" mass="9650">MGFVCQGKPLLESHPFFTRPETDSERQRPVHVGRSASAGNNEDEDDIEQDFCDDTYGGEVGIDEKDAFDDAQLKDDESDNDTESDY</sequence>
<accession>A0A370TNC7</accession>
<dbReference type="EMBL" id="NPIC01000003">
    <property type="protein sequence ID" value="RDL37030.1"/>
    <property type="molecule type" value="Genomic_DNA"/>
</dbReference>
<gene>
    <name evidence="2" type="ORF">BP5553_04463</name>
</gene>
<feature type="region of interest" description="Disordered" evidence="1">
    <location>
        <begin position="1"/>
        <end position="86"/>
    </location>
</feature>
<evidence type="ECO:0000256" key="1">
    <source>
        <dbReference type="SAM" id="MobiDB-lite"/>
    </source>
</evidence>
<protein>
    <submittedName>
        <fullName evidence="2">Uncharacterized protein</fullName>
    </submittedName>
</protein>
<dbReference type="Proteomes" id="UP000254866">
    <property type="component" value="Unassembled WGS sequence"/>
</dbReference>
<feature type="compositionally biased region" description="Acidic residues" evidence="1">
    <location>
        <begin position="41"/>
        <end position="53"/>
    </location>
</feature>
<evidence type="ECO:0000313" key="2">
    <source>
        <dbReference type="EMBL" id="RDL37030.1"/>
    </source>
</evidence>
<feature type="compositionally biased region" description="Acidic residues" evidence="1">
    <location>
        <begin position="76"/>
        <end position="86"/>
    </location>
</feature>
<proteinExistence type="predicted"/>
<comment type="caution">
    <text evidence="2">The sequence shown here is derived from an EMBL/GenBank/DDBJ whole genome shotgun (WGS) entry which is preliminary data.</text>
</comment>
<dbReference type="AlphaFoldDB" id="A0A370TNC7"/>
<dbReference type="RefSeq" id="XP_031869686.1">
    <property type="nucleotide sequence ID" value="XM_032013086.1"/>
</dbReference>
<reference evidence="2 3" key="1">
    <citation type="journal article" date="2018" name="IMA Fungus">
        <title>IMA Genome-F 9: Draft genome sequence of Annulohypoxylon stygium, Aspergillus mulundensis, Berkeleyomyces basicola (syn. Thielaviopsis basicola), Ceratocystis smalleyi, two Cercospora beticola strains, Coleophoma cylindrospora, Fusarium fracticaudum, Phialophora cf. hyalina, and Morchella septimelata.</title>
        <authorList>
            <person name="Wingfield B.D."/>
            <person name="Bills G.F."/>
            <person name="Dong Y."/>
            <person name="Huang W."/>
            <person name="Nel W.J."/>
            <person name="Swalarsk-Parry B.S."/>
            <person name="Vaghefi N."/>
            <person name="Wilken P.M."/>
            <person name="An Z."/>
            <person name="de Beer Z.W."/>
            <person name="De Vos L."/>
            <person name="Chen L."/>
            <person name="Duong T.A."/>
            <person name="Gao Y."/>
            <person name="Hammerbacher A."/>
            <person name="Kikkert J.R."/>
            <person name="Li Y."/>
            <person name="Li H."/>
            <person name="Li K."/>
            <person name="Li Q."/>
            <person name="Liu X."/>
            <person name="Ma X."/>
            <person name="Naidoo K."/>
            <person name="Pethybridge S.J."/>
            <person name="Sun J."/>
            <person name="Steenkamp E.T."/>
            <person name="van der Nest M.A."/>
            <person name="van Wyk S."/>
            <person name="Wingfield M.J."/>
            <person name="Xiong C."/>
            <person name="Yue Q."/>
            <person name="Zhang X."/>
        </authorList>
    </citation>
    <scope>NUCLEOTIDE SEQUENCE [LARGE SCALE GENOMIC DNA]</scope>
    <source>
        <strain evidence="2 3">BP 5553</strain>
    </source>
</reference>
<name>A0A370TNC7_9HELO</name>
<evidence type="ECO:0000313" key="3">
    <source>
        <dbReference type="Proteomes" id="UP000254866"/>
    </source>
</evidence>
<dbReference type="GeneID" id="43597312"/>
<organism evidence="2 3">
    <name type="scientific">Venustampulla echinocandica</name>
    <dbReference type="NCBI Taxonomy" id="2656787"/>
    <lineage>
        <taxon>Eukaryota</taxon>
        <taxon>Fungi</taxon>
        <taxon>Dikarya</taxon>
        <taxon>Ascomycota</taxon>
        <taxon>Pezizomycotina</taxon>
        <taxon>Leotiomycetes</taxon>
        <taxon>Helotiales</taxon>
        <taxon>Pleuroascaceae</taxon>
        <taxon>Venustampulla</taxon>
    </lineage>
</organism>